<dbReference type="EMBL" id="JAZHPZ010000001">
    <property type="protein sequence ID" value="MEF2964531.1"/>
    <property type="molecule type" value="Genomic_DNA"/>
</dbReference>
<dbReference type="SUPFAM" id="SSF46689">
    <property type="entry name" value="Homeodomain-like"/>
    <property type="match status" value="1"/>
</dbReference>
<organism evidence="6 7">
    <name type="scientific">Paenibacillus haidiansis</name>
    <dbReference type="NCBI Taxonomy" id="1574488"/>
    <lineage>
        <taxon>Bacteria</taxon>
        <taxon>Bacillati</taxon>
        <taxon>Bacillota</taxon>
        <taxon>Bacilli</taxon>
        <taxon>Bacillales</taxon>
        <taxon>Paenibacillaceae</taxon>
        <taxon>Paenibacillus</taxon>
    </lineage>
</organism>
<dbReference type="RefSeq" id="WP_331844756.1">
    <property type="nucleotide sequence ID" value="NZ_JAZHPZ010000001.1"/>
</dbReference>
<dbReference type="Gene3D" id="1.10.357.10">
    <property type="entry name" value="Tetracycline Repressor, domain 2"/>
    <property type="match status" value="1"/>
</dbReference>
<feature type="domain" description="HTH tetR-type" evidence="5">
    <location>
        <begin position="14"/>
        <end position="73"/>
    </location>
</feature>
<keyword evidence="1" id="KW-0805">Transcription regulation</keyword>
<proteinExistence type="predicted"/>
<comment type="caution">
    <text evidence="6">The sequence shown here is derived from an EMBL/GenBank/DDBJ whole genome shotgun (WGS) entry which is preliminary data.</text>
</comment>
<dbReference type="InterPro" id="IPR050109">
    <property type="entry name" value="HTH-type_TetR-like_transc_reg"/>
</dbReference>
<reference evidence="6 7" key="1">
    <citation type="submission" date="2024-02" db="EMBL/GenBank/DDBJ databases">
        <title>A nitrogen-fixing paenibacillus bacterium.</title>
        <authorList>
            <person name="Zhang W.L."/>
            <person name="Chen S.F."/>
        </authorList>
    </citation>
    <scope>NUCLEOTIDE SEQUENCE [LARGE SCALE GENOMIC DNA]</scope>
    <source>
        <strain evidence="6 7">M1</strain>
    </source>
</reference>
<evidence type="ECO:0000256" key="1">
    <source>
        <dbReference type="ARBA" id="ARBA00023015"/>
    </source>
</evidence>
<evidence type="ECO:0000313" key="7">
    <source>
        <dbReference type="Proteomes" id="UP001306950"/>
    </source>
</evidence>
<dbReference type="InterPro" id="IPR001647">
    <property type="entry name" value="HTH_TetR"/>
</dbReference>
<evidence type="ECO:0000256" key="3">
    <source>
        <dbReference type="ARBA" id="ARBA00023163"/>
    </source>
</evidence>
<sequence>MTPRTKEQNEQIRSRRMAQILKAAADVYLDKGMLMEIRDVAAEAGLGYGTVYHYYKNKTDLLYDMLSQAMERAAELLRLPAAVASADLRTLAGRLLSAWDGDHAFYLACQLGGTEFRPLPEEQAVRLNAAYRAQVLFPLAGLLGPPGGSFAAAQAVSGTLSGAPPGPEAERRAEWLLAALAGCALPALRRGTLHTEAKQITQFLF</sequence>
<evidence type="ECO:0000313" key="6">
    <source>
        <dbReference type="EMBL" id="MEF2964531.1"/>
    </source>
</evidence>
<evidence type="ECO:0000256" key="2">
    <source>
        <dbReference type="ARBA" id="ARBA00023125"/>
    </source>
</evidence>
<dbReference type="Proteomes" id="UP001306950">
    <property type="component" value="Unassembled WGS sequence"/>
</dbReference>
<protein>
    <submittedName>
        <fullName evidence="6">TetR/AcrR family transcriptional regulator</fullName>
    </submittedName>
</protein>
<keyword evidence="3" id="KW-0804">Transcription</keyword>
<evidence type="ECO:0000256" key="4">
    <source>
        <dbReference type="PROSITE-ProRule" id="PRU00335"/>
    </source>
</evidence>
<dbReference type="PANTHER" id="PTHR30055">
    <property type="entry name" value="HTH-TYPE TRANSCRIPTIONAL REGULATOR RUTR"/>
    <property type="match status" value="1"/>
</dbReference>
<gene>
    <name evidence="6" type="ORF">V3851_01705</name>
</gene>
<dbReference type="Pfam" id="PF00440">
    <property type="entry name" value="TetR_N"/>
    <property type="match status" value="1"/>
</dbReference>
<name>A0ABU7VMR8_9BACL</name>
<dbReference type="PRINTS" id="PR00455">
    <property type="entry name" value="HTHTETR"/>
</dbReference>
<dbReference type="PANTHER" id="PTHR30055:SF234">
    <property type="entry name" value="HTH-TYPE TRANSCRIPTIONAL REGULATOR BETI"/>
    <property type="match status" value="1"/>
</dbReference>
<dbReference type="InterPro" id="IPR009057">
    <property type="entry name" value="Homeodomain-like_sf"/>
</dbReference>
<keyword evidence="2 4" id="KW-0238">DNA-binding</keyword>
<dbReference type="PROSITE" id="PS50977">
    <property type="entry name" value="HTH_TETR_2"/>
    <property type="match status" value="1"/>
</dbReference>
<feature type="DNA-binding region" description="H-T-H motif" evidence="4">
    <location>
        <begin position="36"/>
        <end position="55"/>
    </location>
</feature>
<keyword evidence="7" id="KW-1185">Reference proteome</keyword>
<evidence type="ECO:0000259" key="5">
    <source>
        <dbReference type="PROSITE" id="PS50977"/>
    </source>
</evidence>
<accession>A0ABU7VMR8</accession>